<evidence type="ECO:0000256" key="3">
    <source>
        <dbReference type="ARBA" id="ARBA00001936"/>
    </source>
</evidence>
<evidence type="ECO:0000256" key="9">
    <source>
        <dbReference type="ARBA" id="ARBA00022490"/>
    </source>
</evidence>
<dbReference type="InterPro" id="IPR008367">
    <property type="entry name" value="Regucalcin"/>
</dbReference>
<feature type="binding site" evidence="15">
    <location>
        <position position="174"/>
    </location>
    <ligand>
        <name>a divalent metal cation</name>
        <dbReference type="ChEBI" id="CHEBI:60240"/>
    </ligand>
</feature>
<evidence type="ECO:0000256" key="10">
    <source>
        <dbReference type="ARBA" id="ARBA00022723"/>
    </source>
</evidence>
<evidence type="ECO:0000256" key="4">
    <source>
        <dbReference type="ARBA" id="ARBA00001946"/>
    </source>
</evidence>
<dbReference type="GO" id="GO:0004341">
    <property type="term" value="F:gluconolactonase activity"/>
    <property type="evidence" value="ECO:0007669"/>
    <property type="project" value="UniProtKB-EC"/>
</dbReference>
<feature type="domain" description="SMP-30/Gluconolactonase/LRE-like region" evidence="16">
    <location>
        <begin position="31"/>
        <end position="284"/>
    </location>
</feature>
<evidence type="ECO:0000313" key="17">
    <source>
        <dbReference type="EMBL" id="CAG6611249.1"/>
    </source>
</evidence>
<dbReference type="AlphaFoldDB" id="A0A8D8LIE0"/>
<feature type="binding site" evidence="15">
    <location>
        <position position="33"/>
    </location>
    <ligand>
        <name>a divalent metal cation</name>
        <dbReference type="ChEBI" id="CHEBI:60240"/>
    </ligand>
</feature>
<evidence type="ECO:0000259" key="16">
    <source>
        <dbReference type="Pfam" id="PF08450"/>
    </source>
</evidence>
<evidence type="ECO:0000256" key="13">
    <source>
        <dbReference type="ARBA" id="ARBA00032464"/>
    </source>
</evidence>
<dbReference type="GO" id="GO:0030234">
    <property type="term" value="F:enzyme regulator activity"/>
    <property type="evidence" value="ECO:0007669"/>
    <property type="project" value="InterPro"/>
</dbReference>
<dbReference type="InterPro" id="IPR011042">
    <property type="entry name" value="6-blade_b-propeller_TolB-like"/>
</dbReference>
<comment type="similarity">
    <text evidence="6">Belongs to the SMP-30/CGR1 family.</text>
</comment>
<dbReference type="SUPFAM" id="SSF63829">
    <property type="entry name" value="Calcium-dependent phosphotriesterase"/>
    <property type="match status" value="1"/>
</dbReference>
<evidence type="ECO:0000256" key="14">
    <source>
        <dbReference type="PIRSR" id="PIRSR605511-1"/>
    </source>
</evidence>
<evidence type="ECO:0000256" key="12">
    <source>
        <dbReference type="ARBA" id="ARBA00022837"/>
    </source>
</evidence>
<comment type="cofactor">
    <cofactor evidence="4">
        <name>Mg(2+)</name>
        <dbReference type="ChEBI" id="CHEBI:18420"/>
    </cofactor>
</comment>
<name>A0A8D8LIE0_9HEMI</name>
<evidence type="ECO:0000256" key="11">
    <source>
        <dbReference type="ARBA" id="ARBA00022801"/>
    </source>
</evidence>
<dbReference type="GO" id="GO:0005737">
    <property type="term" value="C:cytoplasm"/>
    <property type="evidence" value="ECO:0007669"/>
    <property type="project" value="UniProtKB-SubCell"/>
</dbReference>
<comment type="cofactor">
    <cofactor evidence="15">
        <name>Zn(2+)</name>
        <dbReference type="ChEBI" id="CHEBI:29105"/>
    </cofactor>
    <text evidence="15">Binds 1 divalent metal cation per subunit.</text>
</comment>
<dbReference type="PANTHER" id="PTHR10907:SF66">
    <property type="entry name" value="MIP34848P1-RELATED"/>
    <property type="match status" value="1"/>
</dbReference>
<dbReference type="Pfam" id="PF08450">
    <property type="entry name" value="SGL"/>
    <property type="match status" value="1"/>
</dbReference>
<evidence type="ECO:0000256" key="8">
    <source>
        <dbReference type="ARBA" id="ARBA00016808"/>
    </source>
</evidence>
<dbReference type="Gene3D" id="2.120.10.30">
    <property type="entry name" value="TolB, C-terminal domain"/>
    <property type="match status" value="1"/>
</dbReference>
<dbReference type="GO" id="GO:0019853">
    <property type="term" value="P:L-ascorbic acid biosynthetic process"/>
    <property type="evidence" value="ECO:0007669"/>
    <property type="project" value="TreeGrafter"/>
</dbReference>
<proteinExistence type="inferred from homology"/>
<evidence type="ECO:0000256" key="5">
    <source>
        <dbReference type="ARBA" id="ARBA00004496"/>
    </source>
</evidence>
<dbReference type="PRINTS" id="PR01791">
    <property type="entry name" value="REGUCALCIN"/>
</dbReference>
<dbReference type="PANTHER" id="PTHR10907">
    <property type="entry name" value="REGUCALCIN"/>
    <property type="match status" value="1"/>
</dbReference>
<comment type="cofactor">
    <cofactor evidence="2">
        <name>Ca(2+)</name>
        <dbReference type="ChEBI" id="CHEBI:29108"/>
    </cofactor>
</comment>
<comment type="cofactor">
    <cofactor evidence="3">
        <name>Mn(2+)</name>
        <dbReference type="ChEBI" id="CHEBI:29035"/>
    </cofactor>
</comment>
<evidence type="ECO:0000256" key="2">
    <source>
        <dbReference type="ARBA" id="ARBA00001913"/>
    </source>
</evidence>
<evidence type="ECO:0000256" key="1">
    <source>
        <dbReference type="ARBA" id="ARBA00001589"/>
    </source>
</evidence>
<feature type="binding site" evidence="15">
    <location>
        <position position="122"/>
    </location>
    <ligand>
        <name>substrate</name>
    </ligand>
</feature>
<accession>A0A8D8LIE0</accession>
<evidence type="ECO:0000256" key="7">
    <source>
        <dbReference type="ARBA" id="ARBA00013227"/>
    </source>
</evidence>
<feature type="active site" description="Proton donor/acceptor" evidence="14">
    <location>
        <position position="224"/>
    </location>
</feature>
<keyword evidence="15" id="KW-0862">Zinc</keyword>
<evidence type="ECO:0000256" key="6">
    <source>
        <dbReference type="ARBA" id="ARBA00008853"/>
    </source>
</evidence>
<keyword evidence="12" id="KW-0106">Calcium</keyword>
<dbReference type="GO" id="GO:0005509">
    <property type="term" value="F:calcium ion binding"/>
    <property type="evidence" value="ECO:0007669"/>
    <property type="project" value="InterPro"/>
</dbReference>
<evidence type="ECO:0000256" key="15">
    <source>
        <dbReference type="PIRSR" id="PIRSR605511-2"/>
    </source>
</evidence>
<keyword evidence="9" id="KW-0963">Cytoplasm</keyword>
<dbReference type="EC" id="3.1.1.17" evidence="7"/>
<dbReference type="PRINTS" id="PR01790">
    <property type="entry name" value="SMP30FAMILY"/>
</dbReference>
<comment type="catalytic activity">
    <reaction evidence="1">
        <text>D-glucono-1,5-lactone + H2O = D-gluconate + H(+)</text>
        <dbReference type="Rhea" id="RHEA:10440"/>
        <dbReference type="ChEBI" id="CHEBI:15377"/>
        <dbReference type="ChEBI" id="CHEBI:15378"/>
        <dbReference type="ChEBI" id="CHEBI:16217"/>
        <dbReference type="ChEBI" id="CHEBI:18391"/>
        <dbReference type="EC" id="3.1.1.17"/>
    </reaction>
</comment>
<keyword evidence="11" id="KW-0378">Hydrolase</keyword>
<dbReference type="FunFam" id="2.120.10.30:FF:000027">
    <property type="entry name" value="Regucalcin homologue"/>
    <property type="match status" value="1"/>
</dbReference>
<organism evidence="17">
    <name type="scientific">Cacopsylla melanoneura</name>
    <dbReference type="NCBI Taxonomy" id="428564"/>
    <lineage>
        <taxon>Eukaryota</taxon>
        <taxon>Metazoa</taxon>
        <taxon>Ecdysozoa</taxon>
        <taxon>Arthropoda</taxon>
        <taxon>Hexapoda</taxon>
        <taxon>Insecta</taxon>
        <taxon>Pterygota</taxon>
        <taxon>Neoptera</taxon>
        <taxon>Paraneoptera</taxon>
        <taxon>Hemiptera</taxon>
        <taxon>Sternorrhyncha</taxon>
        <taxon>Psylloidea</taxon>
        <taxon>Psyllidae</taxon>
        <taxon>Psyllinae</taxon>
        <taxon>Cacopsylla</taxon>
    </lineage>
</organism>
<comment type="subcellular location">
    <subcellularLocation>
        <location evidence="5">Cytoplasm</location>
    </subcellularLocation>
</comment>
<dbReference type="InterPro" id="IPR005511">
    <property type="entry name" value="SMP-30"/>
</dbReference>
<sequence length="321" mass="35361">MPNTDSLDTFQFSGFKTMVVEVKPIAGPFNLGEGPHWDEGSQSLFFVDIDGCAICKYDSASRTTTKCAIDRKVGFIIPVKDKTEQFMIGYGGDFAVVTWDGKSEKPQDLKIYAKGDPSVDNRINDGKADPTGRVYAGSMCQVKVDGIWKKESSFLYNLEKGEAKVLLDKVGLSNGLAWSLDHKKLYYIDSLMGNVRELEYNKETGRIGNPKVVYSWTPDQGSPDGMTIDVEGKLWIASFGGGRVIRVDPDTKELLLTLDIPAHQTTSVAWGGLNYDELYVTSANFPDIIPDEDKPKYTHNGYLFKVTGLGVKGLAPSQANL</sequence>
<protein>
    <recommendedName>
        <fullName evidence="8">Regucalcin</fullName>
        <ecNumber evidence="7">3.1.1.17</ecNumber>
    </recommendedName>
    <alternativeName>
        <fullName evidence="13">Gluconolactonase</fullName>
    </alternativeName>
</protein>
<dbReference type="InterPro" id="IPR013658">
    <property type="entry name" value="SGL"/>
</dbReference>
<dbReference type="EMBL" id="HBUF01021078">
    <property type="protein sequence ID" value="CAG6611249.1"/>
    <property type="molecule type" value="Transcribed_RNA"/>
</dbReference>
<feature type="binding site" evidence="15">
    <location>
        <position position="224"/>
    </location>
    <ligand>
        <name>a divalent metal cation</name>
        <dbReference type="ChEBI" id="CHEBI:60240"/>
    </ligand>
</feature>
<keyword evidence="10 15" id="KW-0479">Metal-binding</keyword>
<reference evidence="17" key="1">
    <citation type="submission" date="2021-05" db="EMBL/GenBank/DDBJ databases">
        <authorList>
            <person name="Alioto T."/>
            <person name="Alioto T."/>
            <person name="Gomez Garrido J."/>
        </authorList>
    </citation>
    <scope>NUCLEOTIDE SEQUENCE</scope>
</reference>
<feature type="binding site" evidence="15">
    <location>
        <position position="124"/>
    </location>
    <ligand>
        <name>substrate</name>
    </ligand>
</feature>